<protein>
    <submittedName>
        <fullName evidence="1">Outer membrane protein assembly factor BamC</fullName>
    </submittedName>
</protein>
<name>A0A2S2E2Q4_9ALTE</name>
<dbReference type="Proteomes" id="UP000245728">
    <property type="component" value="Chromosome"/>
</dbReference>
<dbReference type="AlphaFoldDB" id="A0A2S2E2Q4"/>
<evidence type="ECO:0000313" key="1">
    <source>
        <dbReference type="EMBL" id="AWL11869.1"/>
    </source>
</evidence>
<dbReference type="PROSITE" id="PS51257">
    <property type="entry name" value="PROKAR_LIPOPROTEIN"/>
    <property type="match status" value="1"/>
</dbReference>
<reference evidence="1 2" key="1">
    <citation type="submission" date="2018-05" db="EMBL/GenBank/DDBJ databases">
        <title>Salinimonas sp. HMF8227 Genome sequencing and assembly.</title>
        <authorList>
            <person name="Kang H."/>
            <person name="Kang J."/>
            <person name="Cha I."/>
            <person name="Kim H."/>
            <person name="Joh K."/>
        </authorList>
    </citation>
    <scope>NUCLEOTIDE SEQUENCE [LARGE SCALE GENOMIC DNA]</scope>
    <source>
        <strain evidence="1 2">HMF8227</strain>
    </source>
</reference>
<dbReference type="OrthoDB" id="5598420at2"/>
<accession>A0A2S2E2Q4</accession>
<dbReference type="Gene3D" id="3.30.530.50">
    <property type="match status" value="1"/>
</dbReference>
<gene>
    <name evidence="1" type="ORF">HMF8227_01394</name>
</gene>
<dbReference type="RefSeq" id="WP_109339486.1">
    <property type="nucleotide sequence ID" value="NZ_CP029347.1"/>
</dbReference>
<dbReference type="InterPro" id="IPR042268">
    <property type="entry name" value="BamC_C"/>
</dbReference>
<keyword evidence="2" id="KW-1185">Reference proteome</keyword>
<organism evidence="1 2">
    <name type="scientific">Saliniradius amylolyticus</name>
    <dbReference type="NCBI Taxonomy" id="2183582"/>
    <lineage>
        <taxon>Bacteria</taxon>
        <taxon>Pseudomonadati</taxon>
        <taxon>Pseudomonadota</taxon>
        <taxon>Gammaproteobacteria</taxon>
        <taxon>Alteromonadales</taxon>
        <taxon>Alteromonadaceae</taxon>
        <taxon>Saliniradius</taxon>
    </lineage>
</organism>
<sequence>MIRHSALVLAVAAVVSGCSSVEERRTANGNFQYVEQQQGSGTLQTPPDLVAPKMDNQYALPSHVETQGKPVGKALRVDSPALVMPLVTGSRVVEGDSSARVYFEQVDDDTTLSQSIWNAVIHYLEENRIQVAEFDRDQGRLLTEWMMLDQTIEGDDVSLFDFSEEQEQALQRAKLEFQLDMKPHGRSGELSLSLNDYQVDGQGQDKLAAASQQRLEVEELNRVLHSFAQQRQIAQIKQFRQAQQGLSLEQGQNQQGEPAFVIKADYDIAWTRMQLVLRKLGFVVKDLDKSVGLLFTDYNGGDDGWWDSLFGGDEQRMPLQKQAYRFKLNQDQDSVMITLMNDASEPLDKQTLDAIYPAFADVMAQDDLDL</sequence>
<dbReference type="EMBL" id="CP029347">
    <property type="protein sequence ID" value="AWL11869.1"/>
    <property type="molecule type" value="Genomic_DNA"/>
</dbReference>
<dbReference type="Pfam" id="PF06804">
    <property type="entry name" value="Lipoprotein_18"/>
    <property type="match status" value="1"/>
</dbReference>
<dbReference type="Gene3D" id="3.30.310.170">
    <property type="entry name" value="Outer membrane protein assembly factor BamC"/>
    <property type="match status" value="1"/>
</dbReference>
<evidence type="ECO:0000313" key="2">
    <source>
        <dbReference type="Proteomes" id="UP000245728"/>
    </source>
</evidence>
<dbReference type="KEGG" id="salh:HMF8227_01394"/>
<proteinExistence type="predicted"/>
<dbReference type="InterPro" id="IPR010653">
    <property type="entry name" value="NlpB/DapX"/>
</dbReference>